<reference evidence="2" key="2">
    <citation type="journal article" date="2023" name="Plants (Basel)">
        <title>Annotation of the Turnera subulata (Passifloraceae) Draft Genome Reveals the S-Locus Evolved after the Divergence of Turneroideae from Passifloroideae in a Stepwise Manner.</title>
        <authorList>
            <person name="Henning P.M."/>
            <person name="Roalson E.H."/>
            <person name="Mir W."/>
            <person name="McCubbin A.G."/>
            <person name="Shore J.S."/>
        </authorList>
    </citation>
    <scope>NUCLEOTIDE SEQUENCE</scope>
    <source>
        <strain evidence="2">F60SS</strain>
    </source>
</reference>
<evidence type="ECO:0000313" key="3">
    <source>
        <dbReference type="Proteomes" id="UP001141552"/>
    </source>
</evidence>
<keyword evidence="3" id="KW-1185">Reference proteome</keyword>
<evidence type="ECO:0000313" key="2">
    <source>
        <dbReference type="EMBL" id="KAJ4842082.1"/>
    </source>
</evidence>
<dbReference type="EMBL" id="JAKUCV010002594">
    <property type="protein sequence ID" value="KAJ4842082.1"/>
    <property type="molecule type" value="Genomic_DNA"/>
</dbReference>
<comment type="caution">
    <text evidence="2">The sequence shown here is derived from an EMBL/GenBank/DDBJ whole genome shotgun (WGS) entry which is preliminary data.</text>
</comment>
<accession>A0A9Q0G2M2</accession>
<dbReference type="OrthoDB" id="419598at2759"/>
<proteinExistence type="predicted"/>
<dbReference type="AlphaFoldDB" id="A0A9Q0G2M2"/>
<organism evidence="2 3">
    <name type="scientific">Turnera subulata</name>
    <dbReference type="NCBI Taxonomy" id="218843"/>
    <lineage>
        <taxon>Eukaryota</taxon>
        <taxon>Viridiplantae</taxon>
        <taxon>Streptophyta</taxon>
        <taxon>Embryophyta</taxon>
        <taxon>Tracheophyta</taxon>
        <taxon>Spermatophyta</taxon>
        <taxon>Magnoliopsida</taxon>
        <taxon>eudicotyledons</taxon>
        <taxon>Gunneridae</taxon>
        <taxon>Pentapetalae</taxon>
        <taxon>rosids</taxon>
        <taxon>fabids</taxon>
        <taxon>Malpighiales</taxon>
        <taxon>Passifloraceae</taxon>
        <taxon>Turnera</taxon>
    </lineage>
</organism>
<dbReference type="Gene3D" id="3.40.50.720">
    <property type="entry name" value="NAD(P)-binding Rossmann-like Domain"/>
    <property type="match status" value="1"/>
</dbReference>
<protein>
    <submittedName>
        <fullName evidence="2">Phenylcoumaran benzylic ether reductase tp7</fullName>
    </submittedName>
</protein>
<dbReference type="GO" id="GO:0003824">
    <property type="term" value="F:catalytic activity"/>
    <property type="evidence" value="ECO:0007669"/>
    <property type="project" value="UniProtKB-ARBA"/>
</dbReference>
<dbReference type="SUPFAM" id="SSF51735">
    <property type="entry name" value="NAD(P)-binding Rossmann-fold domains"/>
    <property type="match status" value="1"/>
</dbReference>
<feature type="domain" description="NmrA-like" evidence="1">
    <location>
        <begin position="3"/>
        <end position="58"/>
    </location>
</feature>
<dbReference type="Pfam" id="PF05368">
    <property type="entry name" value="NmrA"/>
    <property type="match status" value="1"/>
</dbReference>
<reference evidence="2" key="1">
    <citation type="submission" date="2022-02" db="EMBL/GenBank/DDBJ databases">
        <authorList>
            <person name="Henning P.M."/>
            <person name="McCubbin A.G."/>
            <person name="Shore J.S."/>
        </authorList>
    </citation>
    <scope>NUCLEOTIDE SEQUENCE</scope>
    <source>
        <strain evidence="2">F60SS</strain>
        <tissue evidence="2">Leaves</tissue>
    </source>
</reference>
<dbReference type="InterPro" id="IPR008030">
    <property type="entry name" value="NmrA-like"/>
</dbReference>
<dbReference type="PANTHER" id="PTHR43349">
    <property type="entry name" value="PINORESINOL REDUCTASE-RELATED"/>
    <property type="match status" value="1"/>
</dbReference>
<sequence length="69" mass="7535">MAEKSKILIIGGTGHVGKFIVGASVKARRPTFVLLRKSTVSDPVKRKMVDNFNNLGVTPLYVSCTINLF</sequence>
<dbReference type="GO" id="GO:0009807">
    <property type="term" value="P:lignan biosynthetic process"/>
    <property type="evidence" value="ECO:0007669"/>
    <property type="project" value="UniProtKB-ARBA"/>
</dbReference>
<dbReference type="PANTHER" id="PTHR43349:SF93">
    <property type="entry name" value="ISOFLAVONE REDUCTASE HOMOLOG P3-RELATED"/>
    <property type="match status" value="1"/>
</dbReference>
<evidence type="ECO:0000259" key="1">
    <source>
        <dbReference type="Pfam" id="PF05368"/>
    </source>
</evidence>
<dbReference type="InterPro" id="IPR036291">
    <property type="entry name" value="NAD(P)-bd_dom_sf"/>
</dbReference>
<gene>
    <name evidence="2" type="primary">TP7</name>
    <name evidence="2" type="ORF">Tsubulata_009433</name>
</gene>
<dbReference type="InterPro" id="IPR050608">
    <property type="entry name" value="NmrA-type/Isoflavone_red_sf"/>
</dbReference>
<dbReference type="Proteomes" id="UP001141552">
    <property type="component" value="Unassembled WGS sequence"/>
</dbReference>
<name>A0A9Q0G2M2_9ROSI</name>